<dbReference type="Proteomes" id="UP000032735">
    <property type="component" value="Chromosome"/>
</dbReference>
<dbReference type="EMBL" id="FO704551">
    <property type="protein sequence ID" value="CDG19665.1"/>
    <property type="molecule type" value="Genomic_DNA"/>
</dbReference>
<name>A0A068R0P6_9GAMM</name>
<organism evidence="1 2">
    <name type="scientific">Xenorhabdus poinarii G6</name>
    <dbReference type="NCBI Taxonomy" id="1354304"/>
    <lineage>
        <taxon>Bacteria</taxon>
        <taxon>Pseudomonadati</taxon>
        <taxon>Pseudomonadota</taxon>
        <taxon>Gammaproteobacteria</taxon>
        <taxon>Enterobacterales</taxon>
        <taxon>Morganellaceae</taxon>
        <taxon>Xenorhabdus</taxon>
    </lineage>
</organism>
<reference evidence="1 2" key="1">
    <citation type="submission" date="2013-07" db="EMBL/GenBank/DDBJ databases">
        <authorList>
            <person name="Genoscope - CEA"/>
        </authorList>
    </citation>
    <scope>NUCLEOTIDE SEQUENCE [LARGE SCALE GENOMIC DNA]</scope>
    <source>
        <strain evidence="1 2">G6</strain>
    </source>
</reference>
<gene>
    <name evidence="1" type="ORF">XPG1_0006</name>
</gene>
<keyword evidence="2" id="KW-1185">Reference proteome</keyword>
<dbReference type="KEGG" id="xpo:XPG1_0006"/>
<dbReference type="AlphaFoldDB" id="A0A068R0P6"/>
<proteinExistence type="predicted"/>
<dbReference type="STRING" id="1354304.XPG1_0006"/>
<dbReference type="HOGENOM" id="CLU_3142392_0_0_6"/>
<accession>A0A068R0P6</accession>
<evidence type="ECO:0000313" key="1">
    <source>
        <dbReference type="EMBL" id="CDG19665.1"/>
    </source>
</evidence>
<protein>
    <submittedName>
        <fullName evidence="1">Uncharacterized protein</fullName>
    </submittedName>
</protein>
<sequence>MALSYLLFGFSGYYFQRMTIHYFGLLDKGLMPVLSVKNCQPGDNDGYMV</sequence>
<evidence type="ECO:0000313" key="2">
    <source>
        <dbReference type="Proteomes" id="UP000032735"/>
    </source>
</evidence>